<keyword evidence="2" id="KW-0812">Transmembrane</keyword>
<dbReference type="InterPro" id="IPR016186">
    <property type="entry name" value="C-type_lectin-like/link_sf"/>
</dbReference>
<feature type="domain" description="C-type lectin" evidence="4">
    <location>
        <begin position="17"/>
        <end position="143"/>
    </location>
</feature>
<dbReference type="GO" id="GO:0030246">
    <property type="term" value="F:carbohydrate binding"/>
    <property type="evidence" value="ECO:0007669"/>
    <property type="project" value="UniProtKB-KW"/>
</dbReference>
<dbReference type="OrthoDB" id="6074935at2759"/>
<dbReference type="Proteomes" id="UP000683360">
    <property type="component" value="Unassembled WGS sequence"/>
</dbReference>
<gene>
    <name evidence="5" type="ORF">MEDL_58932</name>
</gene>
<evidence type="ECO:0000313" key="5">
    <source>
        <dbReference type="EMBL" id="CAG2246991.1"/>
    </source>
</evidence>
<dbReference type="PANTHER" id="PTHR22799">
    <property type="entry name" value="TETRANECTIN-RELATED"/>
    <property type="match status" value="1"/>
</dbReference>
<keyword evidence="2" id="KW-0472">Membrane</keyword>
<dbReference type="EMBL" id="CAJPWZ010002887">
    <property type="protein sequence ID" value="CAG2246991.1"/>
    <property type="molecule type" value="Genomic_DNA"/>
</dbReference>
<dbReference type="InterPro" id="IPR051663">
    <property type="entry name" value="CLec_Tetranectin-domain"/>
</dbReference>
<evidence type="ECO:0000313" key="6">
    <source>
        <dbReference type="Proteomes" id="UP000683360"/>
    </source>
</evidence>
<dbReference type="SMART" id="SM00034">
    <property type="entry name" value="CLECT"/>
    <property type="match status" value="1"/>
</dbReference>
<reference evidence="5" key="1">
    <citation type="submission" date="2021-03" db="EMBL/GenBank/DDBJ databases">
        <authorList>
            <person name="Bekaert M."/>
        </authorList>
    </citation>
    <scope>NUCLEOTIDE SEQUENCE</scope>
</reference>
<dbReference type="CDD" id="cd00037">
    <property type="entry name" value="CLECT"/>
    <property type="match status" value="1"/>
</dbReference>
<keyword evidence="1" id="KW-0430">Lectin</keyword>
<dbReference type="InterPro" id="IPR016187">
    <property type="entry name" value="CTDL_fold"/>
</dbReference>
<comment type="caution">
    <text evidence="5">The sequence shown here is derived from an EMBL/GenBank/DDBJ whole genome shotgun (WGS) entry which is preliminary data.</text>
</comment>
<dbReference type="AlphaFoldDB" id="A0A8S3UXW7"/>
<evidence type="ECO:0000256" key="1">
    <source>
        <dbReference type="ARBA" id="ARBA00022734"/>
    </source>
</evidence>
<dbReference type="SUPFAM" id="SSF56436">
    <property type="entry name" value="C-type lectin-like"/>
    <property type="match status" value="1"/>
</dbReference>
<feature type="transmembrane region" description="Helical" evidence="2">
    <location>
        <begin position="372"/>
        <end position="395"/>
    </location>
</feature>
<keyword evidence="3" id="KW-0732">Signal</keyword>
<dbReference type="InterPro" id="IPR001304">
    <property type="entry name" value="C-type_lectin-like"/>
</dbReference>
<sequence>MQPLLTLICLIGPLSVSGRSCNYLYIPGPFDWTDGRDRCIKDGMDLAVMKDQETLEEVKDYVTTIEWTNDIWIGLIWNTTDLSFEWIDNEPLGLWTNWYPGEPDGMELTNPDPGCSYQNCVRILSTSLWRTIHCNKRYPVLCQTCTEQFDQQPSGRDNAYLCAVMFNSEMYDVDCSTDFKVVSQKQQPYPRISNTGLPTTFYNQTTNNADLETTTFPTSNTGLPTTFYNQTTNNADLETTTFIIHPTLDYQRHSKKQTTNNADLETTTFPTSNTGLPTTFYNQTTNNVDLETTTFPTSNTGLPTTFYNQTTKHFNLETTTLPATNTSAECRCNFQEPMDIPEIPNDIRLDKTTLSSYIRKKNSGSDPRKSSFYIGCVGLTVLVMSVLFIVVLDFLPRGKQFRRKILHLN</sequence>
<feature type="chain" id="PRO_5035927848" evidence="3">
    <location>
        <begin position="19"/>
        <end position="409"/>
    </location>
</feature>
<name>A0A8S3UXW7_MYTED</name>
<feature type="signal peptide" evidence="3">
    <location>
        <begin position="1"/>
        <end position="18"/>
    </location>
</feature>
<keyword evidence="2" id="KW-1133">Transmembrane helix</keyword>
<dbReference type="PANTHER" id="PTHR22799:SF6">
    <property type="entry name" value="C-TYPE LECTIN DOMAIN FAMILY 4 MEMBER M-LIKE"/>
    <property type="match status" value="1"/>
</dbReference>
<accession>A0A8S3UXW7</accession>
<evidence type="ECO:0000256" key="3">
    <source>
        <dbReference type="SAM" id="SignalP"/>
    </source>
</evidence>
<dbReference type="Pfam" id="PF00059">
    <property type="entry name" value="Lectin_C"/>
    <property type="match status" value="1"/>
</dbReference>
<organism evidence="5 6">
    <name type="scientific">Mytilus edulis</name>
    <name type="common">Blue mussel</name>
    <dbReference type="NCBI Taxonomy" id="6550"/>
    <lineage>
        <taxon>Eukaryota</taxon>
        <taxon>Metazoa</taxon>
        <taxon>Spiralia</taxon>
        <taxon>Lophotrochozoa</taxon>
        <taxon>Mollusca</taxon>
        <taxon>Bivalvia</taxon>
        <taxon>Autobranchia</taxon>
        <taxon>Pteriomorphia</taxon>
        <taxon>Mytilida</taxon>
        <taxon>Mytiloidea</taxon>
        <taxon>Mytilidae</taxon>
        <taxon>Mytilinae</taxon>
        <taxon>Mytilus</taxon>
    </lineage>
</organism>
<evidence type="ECO:0000256" key="2">
    <source>
        <dbReference type="SAM" id="Phobius"/>
    </source>
</evidence>
<dbReference type="PROSITE" id="PS50041">
    <property type="entry name" value="C_TYPE_LECTIN_2"/>
    <property type="match status" value="1"/>
</dbReference>
<evidence type="ECO:0000259" key="4">
    <source>
        <dbReference type="PROSITE" id="PS50041"/>
    </source>
</evidence>
<proteinExistence type="predicted"/>
<protein>
    <submittedName>
        <fullName evidence="5">MRC</fullName>
    </submittedName>
</protein>
<keyword evidence="6" id="KW-1185">Reference proteome</keyword>
<dbReference type="Gene3D" id="3.10.100.10">
    <property type="entry name" value="Mannose-Binding Protein A, subunit A"/>
    <property type="match status" value="1"/>
</dbReference>